<dbReference type="Proteomes" id="UP001209540">
    <property type="component" value="Unassembled WGS sequence"/>
</dbReference>
<dbReference type="AlphaFoldDB" id="A0AAD5K326"/>
<feature type="signal peptide" evidence="5">
    <location>
        <begin position="1"/>
        <end position="27"/>
    </location>
</feature>
<evidence type="ECO:0000313" key="6">
    <source>
        <dbReference type="EMBL" id="KAI9251853.1"/>
    </source>
</evidence>
<keyword evidence="4" id="KW-0812">Transmembrane</keyword>
<dbReference type="SUPFAM" id="SSF117281">
    <property type="entry name" value="Kelch motif"/>
    <property type="match status" value="1"/>
</dbReference>
<gene>
    <name evidence="6" type="ORF">BDA99DRAFT_521350</name>
</gene>
<evidence type="ECO:0000256" key="5">
    <source>
        <dbReference type="SAM" id="SignalP"/>
    </source>
</evidence>
<feature type="region of interest" description="Disordered" evidence="3">
    <location>
        <begin position="441"/>
        <end position="477"/>
    </location>
</feature>
<organism evidence="6 7">
    <name type="scientific">Phascolomyces articulosus</name>
    <dbReference type="NCBI Taxonomy" id="60185"/>
    <lineage>
        <taxon>Eukaryota</taxon>
        <taxon>Fungi</taxon>
        <taxon>Fungi incertae sedis</taxon>
        <taxon>Mucoromycota</taxon>
        <taxon>Mucoromycotina</taxon>
        <taxon>Mucoromycetes</taxon>
        <taxon>Mucorales</taxon>
        <taxon>Lichtheimiaceae</taxon>
        <taxon>Phascolomyces</taxon>
    </lineage>
</organism>
<evidence type="ECO:0008006" key="8">
    <source>
        <dbReference type="Google" id="ProtNLM"/>
    </source>
</evidence>
<feature type="region of interest" description="Disordered" evidence="3">
    <location>
        <begin position="382"/>
        <end position="403"/>
    </location>
</feature>
<keyword evidence="7" id="KW-1185">Reference proteome</keyword>
<evidence type="ECO:0000256" key="4">
    <source>
        <dbReference type="SAM" id="Phobius"/>
    </source>
</evidence>
<evidence type="ECO:0000313" key="7">
    <source>
        <dbReference type="Proteomes" id="UP001209540"/>
    </source>
</evidence>
<protein>
    <recommendedName>
        <fullName evidence="8">Galactose oxidase</fullName>
    </recommendedName>
</protein>
<evidence type="ECO:0000256" key="1">
    <source>
        <dbReference type="ARBA" id="ARBA00022441"/>
    </source>
</evidence>
<keyword evidence="2" id="KW-0677">Repeat</keyword>
<name>A0AAD5K326_9FUNG</name>
<keyword evidence="1" id="KW-0880">Kelch repeat</keyword>
<comment type="caution">
    <text evidence="6">The sequence shown here is derived from an EMBL/GenBank/DDBJ whole genome shotgun (WGS) entry which is preliminary data.</text>
</comment>
<dbReference type="PANTHER" id="PTHR46093">
    <property type="entry name" value="ACYL-COA-BINDING DOMAIN-CONTAINING PROTEIN 5"/>
    <property type="match status" value="1"/>
</dbReference>
<dbReference type="Pfam" id="PF24681">
    <property type="entry name" value="Kelch_KLHDC2_KLHL20_DRC7"/>
    <property type="match status" value="2"/>
</dbReference>
<evidence type="ECO:0000256" key="3">
    <source>
        <dbReference type="SAM" id="MobiDB-lite"/>
    </source>
</evidence>
<feature type="chain" id="PRO_5042129029" description="Galactose oxidase" evidence="5">
    <location>
        <begin position="28"/>
        <end position="486"/>
    </location>
</feature>
<proteinExistence type="predicted"/>
<accession>A0AAD5K326</accession>
<reference evidence="6" key="1">
    <citation type="journal article" date="2022" name="IScience">
        <title>Evolution of zygomycete secretomes and the origins of terrestrial fungal ecologies.</title>
        <authorList>
            <person name="Chang Y."/>
            <person name="Wang Y."/>
            <person name="Mondo S."/>
            <person name="Ahrendt S."/>
            <person name="Andreopoulos W."/>
            <person name="Barry K."/>
            <person name="Beard J."/>
            <person name="Benny G.L."/>
            <person name="Blankenship S."/>
            <person name="Bonito G."/>
            <person name="Cuomo C."/>
            <person name="Desiro A."/>
            <person name="Gervers K.A."/>
            <person name="Hundley H."/>
            <person name="Kuo A."/>
            <person name="LaButti K."/>
            <person name="Lang B.F."/>
            <person name="Lipzen A."/>
            <person name="O'Donnell K."/>
            <person name="Pangilinan J."/>
            <person name="Reynolds N."/>
            <person name="Sandor L."/>
            <person name="Smith M.E."/>
            <person name="Tsang A."/>
            <person name="Grigoriev I.V."/>
            <person name="Stajich J.E."/>
            <person name="Spatafora J.W."/>
        </authorList>
    </citation>
    <scope>NUCLEOTIDE SEQUENCE</scope>
    <source>
        <strain evidence="6">RSA 2281</strain>
    </source>
</reference>
<feature type="transmembrane region" description="Helical" evidence="4">
    <location>
        <begin position="410"/>
        <end position="432"/>
    </location>
</feature>
<dbReference type="Gene3D" id="2.120.10.80">
    <property type="entry name" value="Kelch-type beta propeller"/>
    <property type="match status" value="2"/>
</dbReference>
<keyword evidence="4" id="KW-1133">Transmembrane helix</keyword>
<evidence type="ECO:0000256" key="2">
    <source>
        <dbReference type="ARBA" id="ARBA00022737"/>
    </source>
</evidence>
<dbReference type="EMBL" id="JAIXMP010000029">
    <property type="protein sequence ID" value="KAI9251853.1"/>
    <property type="molecule type" value="Genomic_DNA"/>
</dbReference>
<keyword evidence="4" id="KW-0472">Membrane</keyword>
<reference evidence="6" key="2">
    <citation type="submission" date="2023-02" db="EMBL/GenBank/DDBJ databases">
        <authorList>
            <consortium name="DOE Joint Genome Institute"/>
            <person name="Mondo S.J."/>
            <person name="Chang Y."/>
            <person name="Wang Y."/>
            <person name="Ahrendt S."/>
            <person name="Andreopoulos W."/>
            <person name="Barry K."/>
            <person name="Beard J."/>
            <person name="Benny G.L."/>
            <person name="Blankenship S."/>
            <person name="Bonito G."/>
            <person name="Cuomo C."/>
            <person name="Desiro A."/>
            <person name="Gervers K.A."/>
            <person name="Hundley H."/>
            <person name="Kuo A."/>
            <person name="LaButti K."/>
            <person name="Lang B.F."/>
            <person name="Lipzen A."/>
            <person name="O'Donnell K."/>
            <person name="Pangilinan J."/>
            <person name="Reynolds N."/>
            <person name="Sandor L."/>
            <person name="Smith M.W."/>
            <person name="Tsang A."/>
            <person name="Grigoriev I.V."/>
            <person name="Stajich J.E."/>
            <person name="Spatafora J.W."/>
        </authorList>
    </citation>
    <scope>NUCLEOTIDE SEQUENCE</scope>
    <source>
        <strain evidence="6">RSA 2281</strain>
    </source>
</reference>
<sequence length="486" mass="52756">MTLLMKKERNLPLLLLFLFSGLLLVDAIVPEVRSTAGCGFLPIFAVIYCYGGQSSANLNTTGPISRDVLVKINLTTYTSVSDMQGGWDSVDARAEPNYYFAFAAIPDEDAFFVDGGVGAGNQGATLATYNSTIFDIETNKWEDDIDAKPGGRVYAHTAVYKQDTRKVYVWGGLGNLYTGIPVGSINPQDMYIYDLATSEWTAGSTAPVSRRYHSATLVDSSIYFIGGEYRDTTVTAGSSAASMDSIIVFDTDGGTWRTVTTIGPVPGTRIRHTATLIPNTNRIVLFGGKIPGDGNGHNQDYFHILNVDGEQLRWEDSSKTTAGPNSATSFSISGIYGHSAVIVENNLFIIFGYGNTNGGSYSQNNIYVLDLETFEWRSSISAVTPEPQPTETSTSEPTHVDPDAISAGTIAGAVVGAVVGVSVIAGIAFFFLRRKRRQSQEELENQSSGDRMLPAEDDIPPPSYSKNENSQRLLAPNPQYRKYFIF</sequence>
<keyword evidence="5" id="KW-0732">Signal</keyword>
<dbReference type="PANTHER" id="PTHR46093:SF18">
    <property type="entry name" value="FIBRONECTIN TYPE-III DOMAIN-CONTAINING PROTEIN"/>
    <property type="match status" value="1"/>
</dbReference>
<dbReference type="InterPro" id="IPR015915">
    <property type="entry name" value="Kelch-typ_b-propeller"/>
</dbReference>